<protein>
    <recommendedName>
        <fullName evidence="3">Serine aminopeptidase S33 domain-containing protein</fullName>
    </recommendedName>
</protein>
<dbReference type="InterPro" id="IPR029058">
    <property type="entry name" value="AB_hydrolase_fold"/>
</dbReference>
<sequence length="241" mass="26169">MSLPESVSSSQLSQSELAPEILKALTFKRSDLAYHLPVSQSCRRHVPVSAYIFWPLLLRKNSSGSSQIVAWAHGTPHFLAHYALFISGYVVIAIDYAGLGISNCAQPQNQPFIHHCLANLATANDVIFSIAATHFPSQSLGSKLLAIGHSQGGGLVWVIAQHNAKENIERYLGGVAISPTTDIRSNFDPIGAAVWAATMLSLKNIFLTEEGLAAVKTYREVEGGGAVGMVYSYHWHLKETR</sequence>
<evidence type="ECO:0000313" key="1">
    <source>
        <dbReference type="EMBL" id="THV48015.1"/>
    </source>
</evidence>
<dbReference type="Proteomes" id="UP000308671">
    <property type="component" value="Unassembled WGS sequence"/>
</dbReference>
<organism evidence="1 2">
    <name type="scientific">Botrytis galanthina</name>
    <dbReference type="NCBI Taxonomy" id="278940"/>
    <lineage>
        <taxon>Eukaryota</taxon>
        <taxon>Fungi</taxon>
        <taxon>Dikarya</taxon>
        <taxon>Ascomycota</taxon>
        <taxon>Pezizomycotina</taxon>
        <taxon>Leotiomycetes</taxon>
        <taxon>Helotiales</taxon>
        <taxon>Sclerotiniaceae</taxon>
        <taxon>Botrytis</taxon>
    </lineage>
</organism>
<dbReference type="AlphaFoldDB" id="A0A4S8QWP4"/>
<dbReference type="EMBL" id="PQXL01000273">
    <property type="protein sequence ID" value="THV48015.1"/>
    <property type="molecule type" value="Genomic_DNA"/>
</dbReference>
<evidence type="ECO:0000313" key="2">
    <source>
        <dbReference type="Proteomes" id="UP000308671"/>
    </source>
</evidence>
<dbReference type="OrthoDB" id="3557407at2759"/>
<dbReference type="GO" id="GO:0016042">
    <property type="term" value="P:lipid catabolic process"/>
    <property type="evidence" value="ECO:0007669"/>
    <property type="project" value="InterPro"/>
</dbReference>
<dbReference type="GO" id="GO:0004806">
    <property type="term" value="F:triacylglycerol lipase activity"/>
    <property type="evidence" value="ECO:0007669"/>
    <property type="project" value="InterPro"/>
</dbReference>
<evidence type="ECO:0008006" key="3">
    <source>
        <dbReference type="Google" id="ProtNLM"/>
    </source>
</evidence>
<gene>
    <name evidence="1" type="ORF">BGAL_0273g00090</name>
</gene>
<dbReference type="PANTHER" id="PTHR34853:SF1">
    <property type="entry name" value="LIPASE 5"/>
    <property type="match status" value="1"/>
</dbReference>
<dbReference type="PANTHER" id="PTHR34853">
    <property type="match status" value="1"/>
</dbReference>
<dbReference type="InterPro" id="IPR005152">
    <property type="entry name" value="Lipase_secreted"/>
</dbReference>
<keyword evidence="2" id="KW-1185">Reference proteome</keyword>
<name>A0A4S8QWP4_9HELO</name>
<dbReference type="Gene3D" id="3.40.50.1820">
    <property type="entry name" value="alpha/beta hydrolase"/>
    <property type="match status" value="1"/>
</dbReference>
<accession>A0A4S8QWP4</accession>
<dbReference type="SUPFAM" id="SSF53474">
    <property type="entry name" value="alpha/beta-Hydrolases"/>
    <property type="match status" value="1"/>
</dbReference>
<comment type="caution">
    <text evidence="1">The sequence shown here is derived from an EMBL/GenBank/DDBJ whole genome shotgun (WGS) entry which is preliminary data.</text>
</comment>
<reference evidence="1 2" key="1">
    <citation type="submission" date="2017-12" db="EMBL/GenBank/DDBJ databases">
        <title>Comparative genomics of Botrytis spp.</title>
        <authorList>
            <person name="Valero-Jimenez C.A."/>
            <person name="Tapia P."/>
            <person name="Veloso J."/>
            <person name="Silva-Moreno E."/>
            <person name="Staats M."/>
            <person name="Valdes J.H."/>
            <person name="Van Kan J.A.L."/>
        </authorList>
    </citation>
    <scope>NUCLEOTIDE SEQUENCE [LARGE SCALE GENOMIC DNA]</scope>
    <source>
        <strain evidence="1 2">MUCL435</strain>
    </source>
</reference>
<proteinExistence type="predicted"/>